<dbReference type="GO" id="GO:0061630">
    <property type="term" value="F:ubiquitin protein ligase activity"/>
    <property type="evidence" value="ECO:0007669"/>
    <property type="project" value="TreeGrafter"/>
</dbReference>
<feature type="compositionally biased region" description="Polar residues" evidence="7">
    <location>
        <begin position="30"/>
        <end position="43"/>
    </location>
</feature>
<evidence type="ECO:0000313" key="10">
    <source>
        <dbReference type="EMBL" id="KAF7185481.1"/>
    </source>
</evidence>
<gene>
    <name evidence="10" type="ORF">HII31_13178</name>
</gene>
<comment type="subcellular location">
    <subcellularLocation>
        <location evidence="6">Nucleus</location>
    </subcellularLocation>
</comment>
<evidence type="ECO:0000256" key="3">
    <source>
        <dbReference type="ARBA" id="ARBA00022833"/>
    </source>
</evidence>
<dbReference type="SMART" id="SM00184">
    <property type="entry name" value="RING"/>
    <property type="match status" value="1"/>
</dbReference>
<dbReference type="Gene3D" id="2.60.40.1970">
    <property type="entry name" value="YEATS domain"/>
    <property type="match status" value="1"/>
</dbReference>
<dbReference type="AlphaFoldDB" id="A0A8H6R8K4"/>
<dbReference type="GO" id="GO:0008270">
    <property type="term" value="F:zinc ion binding"/>
    <property type="evidence" value="ECO:0007669"/>
    <property type="project" value="UniProtKB-KW"/>
</dbReference>
<dbReference type="OrthoDB" id="1630758at2759"/>
<accession>A0A8H6R8K4</accession>
<evidence type="ECO:0000256" key="2">
    <source>
        <dbReference type="ARBA" id="ARBA00022771"/>
    </source>
</evidence>
<dbReference type="Proteomes" id="UP000660729">
    <property type="component" value="Unassembled WGS sequence"/>
</dbReference>
<feature type="domain" description="RING-type" evidence="8">
    <location>
        <begin position="67"/>
        <end position="129"/>
    </location>
</feature>
<comment type="caution">
    <text evidence="10">The sequence shown here is derived from an EMBL/GenBank/DDBJ whole genome shotgun (WGS) entry which is preliminary data.</text>
</comment>
<dbReference type="InterPro" id="IPR001841">
    <property type="entry name" value="Znf_RING"/>
</dbReference>
<dbReference type="InterPro" id="IPR027370">
    <property type="entry name" value="Znf-RING_euk"/>
</dbReference>
<feature type="domain" description="YEATS" evidence="9">
    <location>
        <begin position="166"/>
        <end position="338"/>
    </location>
</feature>
<evidence type="ECO:0000259" key="9">
    <source>
        <dbReference type="PROSITE" id="PS51037"/>
    </source>
</evidence>
<name>A0A8H6R8K4_9PEZI</name>
<evidence type="ECO:0000313" key="11">
    <source>
        <dbReference type="Proteomes" id="UP000660729"/>
    </source>
</evidence>
<dbReference type="Pfam" id="PF13445">
    <property type="entry name" value="zf-RING_UBOX"/>
    <property type="match status" value="1"/>
</dbReference>
<evidence type="ECO:0000256" key="6">
    <source>
        <dbReference type="PROSITE-ProRule" id="PRU00376"/>
    </source>
</evidence>
<proteinExistence type="predicted"/>
<dbReference type="InterPro" id="IPR013083">
    <property type="entry name" value="Znf_RING/FYVE/PHD"/>
</dbReference>
<dbReference type="PROSITE" id="PS00518">
    <property type="entry name" value="ZF_RING_1"/>
    <property type="match status" value="1"/>
</dbReference>
<evidence type="ECO:0000256" key="4">
    <source>
        <dbReference type="ARBA" id="ARBA00023242"/>
    </source>
</evidence>
<dbReference type="Pfam" id="PF03366">
    <property type="entry name" value="YEATS"/>
    <property type="match status" value="1"/>
</dbReference>
<dbReference type="GO" id="GO:0005634">
    <property type="term" value="C:nucleus"/>
    <property type="evidence" value="ECO:0007669"/>
    <property type="project" value="UniProtKB-SubCell"/>
</dbReference>
<dbReference type="Gene3D" id="3.30.40.10">
    <property type="entry name" value="Zinc/RING finger domain, C3HC4 (zinc finger)"/>
    <property type="match status" value="1"/>
</dbReference>
<dbReference type="InterPro" id="IPR055129">
    <property type="entry name" value="YEATS_dom"/>
</dbReference>
<keyword evidence="1" id="KW-0479">Metal-binding</keyword>
<dbReference type="PROSITE" id="PS50089">
    <property type="entry name" value="ZF_RING_2"/>
    <property type="match status" value="1"/>
</dbReference>
<evidence type="ECO:0000256" key="5">
    <source>
        <dbReference type="PROSITE-ProRule" id="PRU00175"/>
    </source>
</evidence>
<dbReference type="InterPro" id="IPR017907">
    <property type="entry name" value="Znf_RING_CS"/>
</dbReference>
<protein>
    <submittedName>
        <fullName evidence="10">YEATS domain-containing protein 2</fullName>
    </submittedName>
</protein>
<evidence type="ECO:0000256" key="7">
    <source>
        <dbReference type="SAM" id="MobiDB-lite"/>
    </source>
</evidence>
<dbReference type="EMBL" id="JABCIY010000320">
    <property type="protein sequence ID" value="KAF7185481.1"/>
    <property type="molecule type" value="Genomic_DNA"/>
</dbReference>
<evidence type="ECO:0000256" key="1">
    <source>
        <dbReference type="ARBA" id="ARBA00022723"/>
    </source>
</evidence>
<sequence length="338" mass="38615">MSTSGTAVRRSERKRQKTSDEPAIAHQLETRSQSQALSTSTEKPSPERFSKNGGITPEEEVDDDGLCPVCRLLLYRPVTTRCNHTLCESCMAHWADVSVMTQMQIVDVDSEPVAFDAVSGLEAKCPMCRTQTTASLNPTLADSLKAKYPQTWAERHLEEADSSLGSDQASIQTLTVYIGNRHRMIGEPTEERSNQHEWTFFVRPSRTDIIEEVQILLHPTFRPNRVIRQRAPYEIRRLGWGVFTITAYVILKAGYTWVSEEAEVTPDGVPKGMLPLTWELDFLGFEGKGSMGSVRLKVKNDREWQDISSEEERDDREWQRVMRQYQRDGRYEPPTEED</sequence>
<dbReference type="PANTHER" id="PTHR23327">
    <property type="entry name" value="RING FINGER PROTEIN 127"/>
    <property type="match status" value="1"/>
</dbReference>
<keyword evidence="3" id="KW-0862">Zinc</keyword>
<dbReference type="SUPFAM" id="SSF57850">
    <property type="entry name" value="RING/U-box"/>
    <property type="match status" value="1"/>
</dbReference>
<dbReference type="InterPro" id="IPR038704">
    <property type="entry name" value="YEAST_sf"/>
</dbReference>
<organism evidence="10 11">
    <name type="scientific">Pseudocercospora fuligena</name>
    <dbReference type="NCBI Taxonomy" id="685502"/>
    <lineage>
        <taxon>Eukaryota</taxon>
        <taxon>Fungi</taxon>
        <taxon>Dikarya</taxon>
        <taxon>Ascomycota</taxon>
        <taxon>Pezizomycotina</taxon>
        <taxon>Dothideomycetes</taxon>
        <taxon>Dothideomycetidae</taxon>
        <taxon>Mycosphaerellales</taxon>
        <taxon>Mycosphaerellaceae</taxon>
        <taxon>Pseudocercospora</taxon>
    </lineage>
</organism>
<dbReference type="PANTHER" id="PTHR23327:SF42">
    <property type="entry name" value="LON PEPTIDASE N-TERMINAL DOMAIN AND RING FINGER PROTEIN C14F5.10C"/>
    <property type="match status" value="1"/>
</dbReference>
<reference evidence="10" key="1">
    <citation type="submission" date="2020-04" db="EMBL/GenBank/DDBJ databases">
        <title>Draft genome resource of the tomato pathogen Pseudocercospora fuligena.</title>
        <authorList>
            <person name="Zaccaron A."/>
        </authorList>
    </citation>
    <scope>NUCLEOTIDE SEQUENCE</scope>
    <source>
        <strain evidence="10">PF001</strain>
    </source>
</reference>
<keyword evidence="2 5" id="KW-0863">Zinc-finger</keyword>
<evidence type="ECO:0000259" key="8">
    <source>
        <dbReference type="PROSITE" id="PS50089"/>
    </source>
</evidence>
<keyword evidence="4 6" id="KW-0539">Nucleus</keyword>
<feature type="region of interest" description="Disordered" evidence="7">
    <location>
        <begin position="1"/>
        <end position="61"/>
    </location>
</feature>
<keyword evidence="11" id="KW-1185">Reference proteome</keyword>
<dbReference type="PROSITE" id="PS51037">
    <property type="entry name" value="YEATS"/>
    <property type="match status" value="1"/>
</dbReference>